<dbReference type="GO" id="GO:0016491">
    <property type="term" value="F:oxidoreductase activity"/>
    <property type="evidence" value="ECO:0007669"/>
    <property type="project" value="UniProtKB-ARBA"/>
</dbReference>
<dbReference type="Pfam" id="PF02423">
    <property type="entry name" value="OCD_Mu_crystall"/>
    <property type="match status" value="1"/>
</dbReference>
<dbReference type="FunFam" id="3.40.50.720:FF:000311">
    <property type="entry name" value="Ornithine cyclodeaminase"/>
    <property type="match status" value="1"/>
</dbReference>
<dbReference type="InterPro" id="IPR023401">
    <property type="entry name" value="ODC_N"/>
</dbReference>
<dbReference type="SUPFAM" id="SSF51735">
    <property type="entry name" value="NAD(P)-binding Rossmann-fold domains"/>
    <property type="match status" value="1"/>
</dbReference>
<dbReference type="PANTHER" id="PTHR13812:SF19">
    <property type="entry name" value="KETIMINE REDUCTASE MU-CRYSTALLIN"/>
    <property type="match status" value="1"/>
</dbReference>
<dbReference type="GO" id="GO:0019752">
    <property type="term" value="P:carboxylic acid metabolic process"/>
    <property type="evidence" value="ECO:0007669"/>
    <property type="project" value="UniProtKB-ARBA"/>
</dbReference>
<dbReference type="Proteomes" id="UP000239504">
    <property type="component" value="Unassembled WGS sequence"/>
</dbReference>
<organism evidence="2 3">
    <name type="scientific">Hyphococcus luteus</name>
    <dbReference type="NCBI Taxonomy" id="2058213"/>
    <lineage>
        <taxon>Bacteria</taxon>
        <taxon>Pseudomonadati</taxon>
        <taxon>Pseudomonadota</taxon>
        <taxon>Alphaproteobacteria</taxon>
        <taxon>Parvularculales</taxon>
        <taxon>Parvularculaceae</taxon>
        <taxon>Hyphococcus</taxon>
    </lineage>
</organism>
<comment type="similarity">
    <text evidence="1">Belongs to the ornithine cyclodeaminase/mu-crystallin family.</text>
</comment>
<protein>
    <submittedName>
        <fullName evidence="2">Ornithine cyclodeaminase</fullName>
    </submittedName>
</protein>
<accession>A0A2S7K0E9</accession>
<keyword evidence="3" id="KW-1185">Reference proteome</keyword>
<evidence type="ECO:0000313" key="2">
    <source>
        <dbReference type="EMBL" id="PQA85995.1"/>
    </source>
</evidence>
<dbReference type="GO" id="GO:0042562">
    <property type="term" value="F:hormone binding"/>
    <property type="evidence" value="ECO:0007669"/>
    <property type="project" value="TreeGrafter"/>
</dbReference>
<proteinExistence type="inferred from homology"/>
<evidence type="ECO:0000256" key="1">
    <source>
        <dbReference type="ARBA" id="ARBA00008903"/>
    </source>
</evidence>
<evidence type="ECO:0000313" key="3">
    <source>
        <dbReference type="Proteomes" id="UP000239504"/>
    </source>
</evidence>
<dbReference type="InterPro" id="IPR036291">
    <property type="entry name" value="NAD(P)-bd_dom_sf"/>
</dbReference>
<dbReference type="Gene3D" id="3.40.50.720">
    <property type="entry name" value="NAD(P)-binding Rossmann-like Domain"/>
    <property type="match status" value="1"/>
</dbReference>
<name>A0A2S7K0E9_9PROT</name>
<dbReference type="OrthoDB" id="9785971at2"/>
<dbReference type="AlphaFoldDB" id="A0A2S7K0E9"/>
<dbReference type="RefSeq" id="WP_104831207.1">
    <property type="nucleotide sequence ID" value="NZ_PJCH01000015.1"/>
</dbReference>
<dbReference type="PIRSF" id="PIRSF001439">
    <property type="entry name" value="CryM"/>
    <property type="match status" value="1"/>
</dbReference>
<dbReference type="GO" id="GO:0005737">
    <property type="term" value="C:cytoplasm"/>
    <property type="evidence" value="ECO:0007669"/>
    <property type="project" value="TreeGrafter"/>
</dbReference>
<dbReference type="InterPro" id="IPR003462">
    <property type="entry name" value="ODC_Mu_crystall"/>
</dbReference>
<dbReference type="PANTHER" id="PTHR13812">
    <property type="entry name" value="KETIMINE REDUCTASE MU-CRYSTALLIN"/>
    <property type="match status" value="1"/>
</dbReference>
<comment type="caution">
    <text evidence="2">The sequence shown here is derived from an EMBL/GenBank/DDBJ whole genome shotgun (WGS) entry which is preliminary data.</text>
</comment>
<dbReference type="Gene3D" id="3.30.1780.10">
    <property type="entry name" value="ornithine cyclodeaminase, domain 1"/>
    <property type="match status" value="1"/>
</dbReference>
<sequence>MYLIDSKFVYENLAYKDCMEAVREAMIAFSAGRTRQHLRSILDLGDGALFGIMPGGMDEAGVFGAKLVSVFPGNFELGKSSHQGVVVLFESEGGAPVCVVDAGAVTAIRTAAASAAATDVLARPEASTLALMGYGEQAYTHARAMCEVRDLKEVRIWGRSADRAAALARRLEAELNLKAHAVSSAEAAAAGADIICTVTSAQDPVLERRWVSPGTHVNAVGSSFAGPAEIDNELVKDARFIADSREGVASQGGEFLRAKAAGLVDDSHIAAEIGDVFSGEAEGRRSAEEITVYKSLGHIVQDLIAAALLMKSMDKAGTDEKRAVAGTV</sequence>
<reference evidence="2 3" key="1">
    <citation type="submission" date="2017-12" db="EMBL/GenBank/DDBJ databases">
        <authorList>
            <person name="Hurst M.R.H."/>
        </authorList>
    </citation>
    <scope>NUCLEOTIDE SEQUENCE [LARGE SCALE GENOMIC DNA]</scope>
    <source>
        <strain evidence="2 3">SY-3-19</strain>
    </source>
</reference>
<dbReference type="EMBL" id="PJCH01000015">
    <property type="protein sequence ID" value="PQA85995.1"/>
    <property type="molecule type" value="Genomic_DNA"/>
</dbReference>
<gene>
    <name evidence="2" type="ORF">CW354_16575</name>
</gene>